<keyword evidence="6" id="KW-0325">Glycoprotein</keyword>
<evidence type="ECO:0000256" key="6">
    <source>
        <dbReference type="ARBA" id="ARBA00023180"/>
    </source>
</evidence>
<evidence type="ECO:0000313" key="8">
    <source>
        <dbReference type="Proteomes" id="UP000001819"/>
    </source>
</evidence>
<keyword evidence="4 7" id="KW-1133">Transmembrane helix</keyword>
<feature type="transmembrane region" description="Helical" evidence="7">
    <location>
        <begin position="20"/>
        <end position="46"/>
    </location>
</feature>
<dbReference type="PANTHER" id="PTHR22730:SF1">
    <property type="entry name" value="PROMININ-LIKE PROTEIN"/>
    <property type="match status" value="1"/>
</dbReference>
<proteinExistence type="inferred from homology"/>
<keyword evidence="5 7" id="KW-0472">Membrane</keyword>
<comment type="subcellular location">
    <subcellularLocation>
        <location evidence="1">Membrane</location>
        <topology evidence="1">Multi-pass membrane protein</topology>
    </subcellularLocation>
</comment>
<feature type="transmembrane region" description="Helical" evidence="7">
    <location>
        <begin position="67"/>
        <end position="89"/>
    </location>
</feature>
<dbReference type="GO" id="GO:0016020">
    <property type="term" value="C:membrane"/>
    <property type="evidence" value="ECO:0007669"/>
    <property type="project" value="UniProtKB-SubCell"/>
</dbReference>
<reference evidence="8" key="1">
    <citation type="submission" date="2024-06" db="UniProtKB">
        <authorList>
            <consortium name="RefSeq"/>
        </authorList>
    </citation>
    <scope>NUCLEOTIDE SEQUENCE [LARGE SCALE GENOMIC DNA]</scope>
    <source>
        <strain evidence="8">MV2-25</strain>
    </source>
</reference>
<comment type="similarity">
    <text evidence="2">Belongs to the prominin family.</text>
</comment>
<evidence type="ECO:0000256" key="4">
    <source>
        <dbReference type="ARBA" id="ARBA00022989"/>
    </source>
</evidence>
<sequence>MKLGPKAIKDDWADWLNAFWLMWLWVLLLVALIILVPFAGVVYFCLCCHRCKLGCPACQSDVNRRRILWSICLLLILPFIAGSMGLAFLSNGMLERGLDNTKIAIEMGSVDTCNFLKDVSDHIRHLFVKNYQELETHLVTTIRHLNICSRT</sequence>
<organism evidence="8 9">
    <name type="scientific">Drosophila pseudoobscura pseudoobscura</name>
    <name type="common">Fruit fly</name>
    <dbReference type="NCBI Taxonomy" id="46245"/>
    <lineage>
        <taxon>Eukaryota</taxon>
        <taxon>Metazoa</taxon>
        <taxon>Ecdysozoa</taxon>
        <taxon>Arthropoda</taxon>
        <taxon>Hexapoda</taxon>
        <taxon>Insecta</taxon>
        <taxon>Pterygota</taxon>
        <taxon>Neoptera</taxon>
        <taxon>Endopterygota</taxon>
        <taxon>Diptera</taxon>
        <taxon>Brachycera</taxon>
        <taxon>Muscomorpha</taxon>
        <taxon>Ephydroidea</taxon>
        <taxon>Drosophilidae</taxon>
        <taxon>Drosophila</taxon>
        <taxon>Sophophora</taxon>
    </lineage>
</organism>
<dbReference type="PANTHER" id="PTHR22730">
    <property type="entry name" value="PROMININ PROM PROTEIN"/>
    <property type="match status" value="1"/>
</dbReference>
<evidence type="ECO:0000256" key="2">
    <source>
        <dbReference type="ARBA" id="ARBA00006058"/>
    </source>
</evidence>
<dbReference type="AlphaFoldDB" id="A0A6I8VNG0"/>
<keyword evidence="8" id="KW-1185">Reference proteome</keyword>
<dbReference type="RefSeq" id="XP_033232299.1">
    <property type="nucleotide sequence ID" value="XM_033376408.1"/>
</dbReference>
<evidence type="ECO:0000256" key="1">
    <source>
        <dbReference type="ARBA" id="ARBA00004141"/>
    </source>
</evidence>
<dbReference type="Proteomes" id="UP000001819">
    <property type="component" value="Chromosome 2"/>
</dbReference>
<reference evidence="9" key="2">
    <citation type="submission" date="2025-08" db="UniProtKB">
        <authorList>
            <consortium name="RefSeq"/>
        </authorList>
    </citation>
    <scope>IDENTIFICATION</scope>
    <source>
        <strain evidence="9">MV-25-SWS-2005</strain>
        <tissue evidence="9">Whole body</tissue>
    </source>
</reference>
<keyword evidence="3 7" id="KW-0812">Transmembrane</keyword>
<evidence type="ECO:0000313" key="9">
    <source>
        <dbReference type="RefSeq" id="XP_033232299.1"/>
    </source>
</evidence>
<dbReference type="InterPro" id="IPR008795">
    <property type="entry name" value="Prominin"/>
</dbReference>
<accession>A0A6I8VNG0</accession>
<evidence type="ECO:0000256" key="3">
    <source>
        <dbReference type="ARBA" id="ARBA00022692"/>
    </source>
</evidence>
<name>A0A6I8VNG0_DROPS</name>
<gene>
    <name evidence="9" type="primary">LOC6897231</name>
</gene>
<dbReference type="Pfam" id="PF05478">
    <property type="entry name" value="Prominin"/>
    <property type="match status" value="1"/>
</dbReference>
<protein>
    <submittedName>
        <fullName evidence="9">Prominin-like protein isoform X3</fullName>
    </submittedName>
</protein>
<evidence type="ECO:0000256" key="7">
    <source>
        <dbReference type="SAM" id="Phobius"/>
    </source>
</evidence>
<evidence type="ECO:0000256" key="5">
    <source>
        <dbReference type="ARBA" id="ARBA00023136"/>
    </source>
</evidence>